<reference evidence="1" key="2">
    <citation type="submission" date="2021-03" db="EMBL/GenBank/DDBJ databases">
        <title>Human Oral Microbial Genomes.</title>
        <authorList>
            <person name="Johnston C.D."/>
            <person name="Chen T."/>
            <person name="Dewhirst F.E."/>
        </authorList>
    </citation>
    <scope>NUCLEOTIDE SEQUENCE</scope>
    <source>
        <strain evidence="1">F0714</strain>
    </source>
</reference>
<dbReference type="EMBL" id="LR134406">
    <property type="protein sequence ID" value="VEH70035.1"/>
    <property type="molecule type" value="Genomic_DNA"/>
</dbReference>
<reference evidence="2 3" key="1">
    <citation type="submission" date="2018-12" db="EMBL/GenBank/DDBJ databases">
        <authorList>
            <consortium name="Pathogen Informatics"/>
        </authorList>
    </citation>
    <scope>NUCLEOTIDE SEQUENCE [LARGE SCALE GENOMIC DNA]</scope>
    <source>
        <strain evidence="2 3">NCTC12967</strain>
    </source>
</reference>
<dbReference type="OMA" id="VPFCNRI"/>
<dbReference type="EC" id="5.1.3.3" evidence="2"/>
<gene>
    <name evidence="2" type="primary">galM</name>
    <name evidence="1" type="ORF">J5A53_08975</name>
    <name evidence="2" type="ORF">NCTC12967_01318</name>
</gene>
<evidence type="ECO:0000313" key="2">
    <source>
        <dbReference type="EMBL" id="VEH70035.1"/>
    </source>
</evidence>
<sequence>MVFPTGEQYEIKAGGCSAVITEVGARLRSFTIDGTEILATHGPDQAPKGWEGAHLLPWPNRLRDGRYHLGGQEFQLPINEPSRNNANHGLNVGLAWECLAHLGTSVRQRCVLWPRRGWPGILAVEILHQLEAQGLRVEVTATNIGTMPIPWGYGAHPYFRFEDISGVELTVPFDAELAVDPERLLPIRLGPVAPAHDFIRARTIGETVLDATFTDPLTRDWTVTLSGDGRTIEVWGEATTQWVQVFTAPHRDSVAVEPMTCGPDAFNEGPTYRDRIMLRPGESAHATWGIRAALRSVSQFGGA</sequence>
<dbReference type="SUPFAM" id="SSF74650">
    <property type="entry name" value="Galactose mutarotase-like"/>
    <property type="match status" value="1"/>
</dbReference>
<dbReference type="EMBL" id="CP072385">
    <property type="protein sequence ID" value="QUC09953.1"/>
    <property type="molecule type" value="Genomic_DNA"/>
</dbReference>
<evidence type="ECO:0000313" key="1">
    <source>
        <dbReference type="EMBL" id="QUC09953.1"/>
    </source>
</evidence>
<organism evidence="2 3">
    <name type="scientific">Arachnia propionica</name>
    <dbReference type="NCBI Taxonomy" id="1750"/>
    <lineage>
        <taxon>Bacteria</taxon>
        <taxon>Bacillati</taxon>
        <taxon>Actinomycetota</taxon>
        <taxon>Actinomycetes</taxon>
        <taxon>Propionibacteriales</taxon>
        <taxon>Propionibacteriaceae</taxon>
        <taxon>Arachnia</taxon>
    </lineage>
</organism>
<dbReference type="GO" id="GO:0004034">
    <property type="term" value="F:aldose 1-epimerase activity"/>
    <property type="evidence" value="ECO:0007669"/>
    <property type="project" value="UniProtKB-EC"/>
</dbReference>
<dbReference type="GeneID" id="64406792"/>
<dbReference type="Proteomes" id="UP000677180">
    <property type="component" value="Chromosome"/>
</dbReference>
<dbReference type="Gene3D" id="2.70.98.10">
    <property type="match status" value="1"/>
</dbReference>
<dbReference type="RefSeq" id="WP_014846420.1">
    <property type="nucleotide sequence ID" value="NZ_CAJZDL010000096.1"/>
</dbReference>
<proteinExistence type="predicted"/>
<protein>
    <submittedName>
        <fullName evidence="2">Aldose 1-epimerase</fullName>
        <ecNumber evidence="2">5.1.3.3</ecNumber>
    </submittedName>
    <submittedName>
        <fullName evidence="1">Aldose epimerase</fullName>
    </submittedName>
</protein>
<dbReference type="AlphaFoldDB" id="A0A3N4DJ94"/>
<dbReference type="InterPro" id="IPR011013">
    <property type="entry name" value="Gal_mutarotase_sf_dom"/>
</dbReference>
<keyword evidence="2" id="KW-0413">Isomerase</keyword>
<name>A0A3N4DJ94_9ACTN</name>
<evidence type="ECO:0000313" key="3">
    <source>
        <dbReference type="Proteomes" id="UP000273044"/>
    </source>
</evidence>
<dbReference type="InterPro" id="IPR008183">
    <property type="entry name" value="Aldose_1/G6P_1-epimerase"/>
</dbReference>
<keyword evidence="3" id="KW-1185">Reference proteome</keyword>
<dbReference type="Proteomes" id="UP000273044">
    <property type="component" value="Chromosome"/>
</dbReference>
<accession>A0A3N4DJ94</accession>
<dbReference type="Pfam" id="PF01263">
    <property type="entry name" value="Aldose_epim"/>
    <property type="match status" value="1"/>
</dbReference>
<dbReference type="GO" id="GO:0005975">
    <property type="term" value="P:carbohydrate metabolic process"/>
    <property type="evidence" value="ECO:0007669"/>
    <property type="project" value="InterPro"/>
</dbReference>
<dbReference type="OrthoDB" id="4739604at2"/>
<dbReference type="InterPro" id="IPR014718">
    <property type="entry name" value="GH-type_carb-bd"/>
</dbReference>
<dbReference type="GO" id="GO:0030246">
    <property type="term" value="F:carbohydrate binding"/>
    <property type="evidence" value="ECO:0007669"/>
    <property type="project" value="InterPro"/>
</dbReference>